<dbReference type="InterPro" id="IPR052396">
    <property type="entry name" value="Meiotic_Drive_Suppr_Kinase"/>
</dbReference>
<dbReference type="InterPro" id="IPR008266">
    <property type="entry name" value="Tyr_kinase_AS"/>
</dbReference>
<name>A0A9N9BVA9_9GLOM</name>
<dbReference type="PANTHER" id="PTHR37171:SF1">
    <property type="entry name" value="SERINE_THREONINE-PROTEIN KINASE YRZF-RELATED"/>
    <property type="match status" value="1"/>
</dbReference>
<dbReference type="PROSITE" id="PS00109">
    <property type="entry name" value="PROTEIN_KINASE_TYR"/>
    <property type="match status" value="1"/>
</dbReference>
<dbReference type="InterPro" id="IPR017441">
    <property type="entry name" value="Protein_kinase_ATP_BS"/>
</dbReference>
<dbReference type="PROSITE" id="PS50011">
    <property type="entry name" value="PROTEIN_KINASE_DOM"/>
    <property type="match status" value="1"/>
</dbReference>
<dbReference type="InterPro" id="IPR011009">
    <property type="entry name" value="Kinase-like_dom_sf"/>
</dbReference>
<feature type="region of interest" description="Disordered" evidence="2">
    <location>
        <begin position="332"/>
        <end position="379"/>
    </location>
</feature>
<protein>
    <submittedName>
        <fullName evidence="4">569_t:CDS:1</fullName>
    </submittedName>
</protein>
<feature type="compositionally biased region" description="Low complexity" evidence="2">
    <location>
        <begin position="335"/>
        <end position="357"/>
    </location>
</feature>
<evidence type="ECO:0000259" key="3">
    <source>
        <dbReference type="PROSITE" id="PS50011"/>
    </source>
</evidence>
<evidence type="ECO:0000256" key="2">
    <source>
        <dbReference type="SAM" id="MobiDB-lite"/>
    </source>
</evidence>
<proteinExistence type="predicted"/>
<evidence type="ECO:0000256" key="1">
    <source>
        <dbReference type="PROSITE-ProRule" id="PRU10141"/>
    </source>
</evidence>
<organism evidence="4 5">
    <name type="scientific">Paraglomus brasilianum</name>
    <dbReference type="NCBI Taxonomy" id="144538"/>
    <lineage>
        <taxon>Eukaryota</taxon>
        <taxon>Fungi</taxon>
        <taxon>Fungi incertae sedis</taxon>
        <taxon>Mucoromycota</taxon>
        <taxon>Glomeromycotina</taxon>
        <taxon>Glomeromycetes</taxon>
        <taxon>Paraglomerales</taxon>
        <taxon>Paraglomeraceae</taxon>
        <taxon>Paraglomus</taxon>
    </lineage>
</organism>
<comment type="caution">
    <text evidence="4">The sequence shown here is derived from an EMBL/GenBank/DDBJ whole genome shotgun (WGS) entry which is preliminary data.</text>
</comment>
<dbReference type="Gene3D" id="1.10.510.10">
    <property type="entry name" value="Transferase(Phosphotransferase) domain 1"/>
    <property type="match status" value="1"/>
</dbReference>
<keyword evidence="1" id="KW-0547">Nucleotide-binding</keyword>
<gene>
    <name evidence="4" type="ORF">PBRASI_LOCUS6517</name>
</gene>
<accession>A0A9N9BVA9</accession>
<dbReference type="PROSITE" id="PS00107">
    <property type="entry name" value="PROTEIN_KINASE_ATP"/>
    <property type="match status" value="1"/>
</dbReference>
<evidence type="ECO:0000313" key="5">
    <source>
        <dbReference type="Proteomes" id="UP000789739"/>
    </source>
</evidence>
<dbReference type="OrthoDB" id="2156052at2759"/>
<dbReference type="Pfam" id="PF00069">
    <property type="entry name" value="Pkinase"/>
    <property type="match status" value="1"/>
</dbReference>
<dbReference type="SUPFAM" id="SSF56112">
    <property type="entry name" value="Protein kinase-like (PK-like)"/>
    <property type="match status" value="1"/>
</dbReference>
<keyword evidence="5" id="KW-1185">Reference proteome</keyword>
<keyword evidence="1" id="KW-0067">ATP-binding</keyword>
<evidence type="ECO:0000313" key="4">
    <source>
        <dbReference type="EMBL" id="CAG8579021.1"/>
    </source>
</evidence>
<dbReference type="Proteomes" id="UP000789739">
    <property type="component" value="Unassembled WGS sequence"/>
</dbReference>
<reference evidence="4" key="1">
    <citation type="submission" date="2021-06" db="EMBL/GenBank/DDBJ databases">
        <authorList>
            <person name="Kallberg Y."/>
            <person name="Tangrot J."/>
            <person name="Rosling A."/>
        </authorList>
    </citation>
    <scope>NUCLEOTIDE SEQUENCE</scope>
    <source>
        <strain evidence="4">BR232B</strain>
    </source>
</reference>
<sequence>MSTTEPSVEDVERFNTKQLIGYLRTKNLNLNNTDYKKIRDERVAGLDFLQLTREILRSEPYRFPDGPARRIETLVNSLNSQRLLSINEILSCIPPPLYYPPDTSTSISSTKIGGVLPTRITRWEGFLTEVDQYNFDEIERFERPQFFSDVEVTVETNVYTALEVNIFGVLNKVMKKYKFAKQKDSDFPPGSNIGPFAPDYTCRLKISDTFLKQILAIEIKRDILLQDLLEVTDSDLERFGRRELVAGHLYNIIGQIYNYMSSLQLQYGILSSYDNHWFLYRSKNNNTELHISHSLARDSNNPPVLKSYAYLVRLAEEDPTSPHHNITNSIRRQTSALQQSQQNSGSGQISQISRSLSNPHHNLRSTSGDQGSNENQDPTEEVFDCSEFKFECSLGYGQSGGTYQCKFYGQTLALKALDLYKNRRFFSNMQSEIKIYQLLYKIQGKYIPKLVCYGYYGGGMDYVMGMTIVGTMLSFHKIEKWQKNQALRALKIIHSNNILHNDIRKENILVNDEGNIFFIDFGKSIITDKKKLFRQEESELSRLLNYYM</sequence>
<feature type="domain" description="Protein kinase" evidence="3">
    <location>
        <begin position="388"/>
        <end position="548"/>
    </location>
</feature>
<dbReference type="InterPro" id="IPR000719">
    <property type="entry name" value="Prot_kinase_dom"/>
</dbReference>
<dbReference type="InterPro" id="IPR013761">
    <property type="entry name" value="SAM/pointed_sf"/>
</dbReference>
<dbReference type="PANTHER" id="PTHR37171">
    <property type="entry name" value="SERINE/THREONINE-PROTEIN KINASE YRZF-RELATED"/>
    <property type="match status" value="1"/>
</dbReference>
<feature type="binding site" evidence="1">
    <location>
        <position position="415"/>
    </location>
    <ligand>
        <name>ATP</name>
        <dbReference type="ChEBI" id="CHEBI:30616"/>
    </ligand>
</feature>
<dbReference type="Gene3D" id="1.10.150.50">
    <property type="entry name" value="Transcription Factor, Ets-1"/>
    <property type="match status" value="1"/>
</dbReference>
<dbReference type="EMBL" id="CAJVPI010000873">
    <property type="protein sequence ID" value="CAG8579021.1"/>
    <property type="molecule type" value="Genomic_DNA"/>
</dbReference>
<dbReference type="GO" id="GO:0004672">
    <property type="term" value="F:protein kinase activity"/>
    <property type="evidence" value="ECO:0007669"/>
    <property type="project" value="InterPro"/>
</dbReference>
<dbReference type="AlphaFoldDB" id="A0A9N9BVA9"/>
<dbReference type="GO" id="GO:0005524">
    <property type="term" value="F:ATP binding"/>
    <property type="evidence" value="ECO:0007669"/>
    <property type="project" value="UniProtKB-UniRule"/>
</dbReference>
<feature type="compositionally biased region" description="Polar residues" evidence="2">
    <location>
        <begin position="358"/>
        <end position="376"/>
    </location>
</feature>